<dbReference type="Gene3D" id="3.40.50.410">
    <property type="entry name" value="von Willebrand factor, type A domain"/>
    <property type="match status" value="2"/>
</dbReference>
<evidence type="ECO:0000313" key="2">
    <source>
        <dbReference type="EMBL" id="CAH3025424.1"/>
    </source>
</evidence>
<feature type="non-terminal residue" evidence="2">
    <location>
        <position position="1"/>
    </location>
</feature>
<proteinExistence type="predicted"/>
<organism evidence="2 3">
    <name type="scientific">Porites evermanni</name>
    <dbReference type="NCBI Taxonomy" id="104178"/>
    <lineage>
        <taxon>Eukaryota</taxon>
        <taxon>Metazoa</taxon>
        <taxon>Cnidaria</taxon>
        <taxon>Anthozoa</taxon>
        <taxon>Hexacorallia</taxon>
        <taxon>Scleractinia</taxon>
        <taxon>Fungiina</taxon>
        <taxon>Poritidae</taxon>
        <taxon>Porites</taxon>
    </lineage>
</organism>
<dbReference type="Proteomes" id="UP001159427">
    <property type="component" value="Unassembled WGS sequence"/>
</dbReference>
<name>A0ABN8MA51_9CNID</name>
<dbReference type="PANTHER" id="PTHR24020">
    <property type="entry name" value="COLLAGEN ALPHA"/>
    <property type="match status" value="1"/>
</dbReference>
<evidence type="ECO:0000259" key="1">
    <source>
        <dbReference type="PROSITE" id="PS50234"/>
    </source>
</evidence>
<dbReference type="EMBL" id="CALNXI010000351">
    <property type="protein sequence ID" value="CAH3025424.1"/>
    <property type="molecule type" value="Genomic_DNA"/>
</dbReference>
<dbReference type="CDD" id="cd01450">
    <property type="entry name" value="vWFA_subfamily_ECM"/>
    <property type="match status" value="2"/>
</dbReference>
<gene>
    <name evidence="2" type="ORF">PEVE_00026035</name>
</gene>
<sequence>GFDRVPRKQVTAKKIERFFLQSGSRRRYRRSLDQTKYDVVLVFDASNSIRKRDFDRGVEALKTLISKARPDTHYAAITFSDKATVSFDFTDPSTAKHYLRSRVKFIGDKTNTQEAFLKCRTELFQNKNSKLRPGAKKRVLLLTDGSSNVNVHFTLFRAFQLKMLGVEMFVIGVGNYMPGIQELVGIASTTNRHLFRVRNTMSLLDITRLIPPWRYLHQHQRPWVMERYQYDQTEQSLYPFSDRNGGKILHFGAVHTYMSYIWSTPPPPLSHPEDSIAMMVSSGNFFVTGFNKHPFLLESVQQYFIPALNRALLFSKVCLSFSFEEVKFEIALRKSQGDKFIKPQVLGHSTEDTSNSLNSLGTQPRNVEDTVACGSHVQDKFRSLTKGLKLKKKTRCFALSVGNYLFLRSCLLRTLKLLLLSLYESCTLKSSYKTLSALPYLFLSPPVVAKTTLTKSHHLTGFQKIPPAQVTADKLMRFFLGIDHRVIRQLRRRHRRSADIPTQSFAQFDAIFIIDSSASIRPQDYKNTLRALQLLTGKADRDRRYAAITFSYNATVRFNFTTRRDTVYKLRKIPFEAGKTNTQDALDICRRELILNSNCGGRPGVRKRVLIVTDGQSNVDKEKTLYRALQIKAMGTQIFVIAVGRYLRGMSEIVGLASSTDAHLYRVRDVHGLMRVVRLIPPWHIMREYLHHSWLNGMLARPVTR</sequence>
<evidence type="ECO:0000313" key="3">
    <source>
        <dbReference type="Proteomes" id="UP001159427"/>
    </source>
</evidence>
<feature type="domain" description="VWFA" evidence="1">
    <location>
        <begin position="38"/>
        <end position="210"/>
    </location>
</feature>
<dbReference type="InterPro" id="IPR050525">
    <property type="entry name" value="ECM_Assembly_Org"/>
</dbReference>
<accession>A0ABN8MA51</accession>
<dbReference type="InterPro" id="IPR002035">
    <property type="entry name" value="VWF_A"/>
</dbReference>
<dbReference type="PRINTS" id="PR00453">
    <property type="entry name" value="VWFADOMAIN"/>
</dbReference>
<keyword evidence="3" id="KW-1185">Reference proteome</keyword>
<dbReference type="InterPro" id="IPR036465">
    <property type="entry name" value="vWFA_dom_sf"/>
</dbReference>
<dbReference type="Pfam" id="PF00092">
    <property type="entry name" value="VWA"/>
    <property type="match status" value="2"/>
</dbReference>
<reference evidence="2 3" key="1">
    <citation type="submission" date="2022-05" db="EMBL/GenBank/DDBJ databases">
        <authorList>
            <consortium name="Genoscope - CEA"/>
            <person name="William W."/>
        </authorList>
    </citation>
    <scope>NUCLEOTIDE SEQUENCE [LARGE SCALE GENOMIC DNA]</scope>
</reference>
<feature type="domain" description="VWFA" evidence="1">
    <location>
        <begin position="509"/>
        <end position="680"/>
    </location>
</feature>
<dbReference type="PANTHER" id="PTHR24020:SF84">
    <property type="entry name" value="VWFA DOMAIN-CONTAINING PROTEIN"/>
    <property type="match status" value="1"/>
</dbReference>
<comment type="caution">
    <text evidence="2">The sequence shown here is derived from an EMBL/GenBank/DDBJ whole genome shotgun (WGS) entry which is preliminary data.</text>
</comment>
<dbReference type="SMART" id="SM00327">
    <property type="entry name" value="VWA"/>
    <property type="match status" value="2"/>
</dbReference>
<protein>
    <recommendedName>
        <fullName evidence="1">VWFA domain-containing protein</fullName>
    </recommendedName>
</protein>
<dbReference type="SUPFAM" id="SSF53300">
    <property type="entry name" value="vWA-like"/>
    <property type="match status" value="2"/>
</dbReference>
<dbReference type="PROSITE" id="PS50234">
    <property type="entry name" value="VWFA"/>
    <property type="match status" value="2"/>
</dbReference>